<protein>
    <submittedName>
        <fullName evidence="2">DUF4293 domain-containing protein</fullName>
    </submittedName>
</protein>
<dbReference type="RefSeq" id="WP_222579830.1">
    <property type="nucleotide sequence ID" value="NZ_JAHVHU010000008.1"/>
</dbReference>
<feature type="transmembrane region" description="Helical" evidence="1">
    <location>
        <begin position="55"/>
        <end position="75"/>
    </location>
</feature>
<comment type="caution">
    <text evidence="2">The sequence shown here is derived from an EMBL/GenBank/DDBJ whole genome shotgun (WGS) entry which is preliminary data.</text>
</comment>
<organism evidence="2 3">
    <name type="scientific">Membranihabitans marinus</name>
    <dbReference type="NCBI Taxonomy" id="1227546"/>
    <lineage>
        <taxon>Bacteria</taxon>
        <taxon>Pseudomonadati</taxon>
        <taxon>Bacteroidota</taxon>
        <taxon>Saprospiria</taxon>
        <taxon>Saprospirales</taxon>
        <taxon>Saprospiraceae</taxon>
        <taxon>Membranihabitans</taxon>
    </lineage>
</organism>
<dbReference type="Pfam" id="PF14126">
    <property type="entry name" value="DUF4293"/>
    <property type="match status" value="1"/>
</dbReference>
<feature type="transmembrane region" description="Helical" evidence="1">
    <location>
        <begin position="116"/>
        <end position="136"/>
    </location>
</feature>
<feature type="transmembrane region" description="Helical" evidence="1">
    <location>
        <begin position="87"/>
        <end position="104"/>
    </location>
</feature>
<gene>
    <name evidence="2" type="ORF">KUV50_09135</name>
</gene>
<keyword evidence="1" id="KW-1133">Transmembrane helix</keyword>
<keyword evidence="1" id="KW-0472">Membrane</keyword>
<dbReference type="Proteomes" id="UP000753961">
    <property type="component" value="Unassembled WGS sequence"/>
</dbReference>
<evidence type="ECO:0000313" key="3">
    <source>
        <dbReference type="Proteomes" id="UP000753961"/>
    </source>
</evidence>
<keyword evidence="1" id="KW-0812">Transmembrane</keyword>
<proteinExistence type="predicted"/>
<dbReference type="AlphaFoldDB" id="A0A953HYZ5"/>
<reference evidence="2" key="1">
    <citation type="submission" date="2021-06" db="EMBL/GenBank/DDBJ databases">
        <title>44 bacteria genomes isolated from Dapeng, Shenzhen.</title>
        <authorList>
            <person name="Zheng W."/>
            <person name="Yu S."/>
            <person name="Huang Y."/>
        </authorList>
    </citation>
    <scope>NUCLEOTIDE SEQUENCE</scope>
    <source>
        <strain evidence="2">DP5N28-2</strain>
    </source>
</reference>
<sequence>MIQRIQSIYLFLAALFMGGLFFQSADIISIETTAPSTLGDMVYLNDKVLDIYDQNILIAFTVVVVVFSLLALFLFRNRKLQITLSRVAMLVVLFFLIFSVYLSYADLAPYISSVKITPHIGVFLPIVVIICLILAVKGIRKDDLLVKGMDRLR</sequence>
<accession>A0A953HYZ5</accession>
<evidence type="ECO:0000313" key="2">
    <source>
        <dbReference type="EMBL" id="MBY5958292.1"/>
    </source>
</evidence>
<keyword evidence="3" id="KW-1185">Reference proteome</keyword>
<name>A0A953HYZ5_9BACT</name>
<dbReference type="EMBL" id="JAHVHU010000008">
    <property type="protein sequence ID" value="MBY5958292.1"/>
    <property type="molecule type" value="Genomic_DNA"/>
</dbReference>
<evidence type="ECO:0000256" key="1">
    <source>
        <dbReference type="SAM" id="Phobius"/>
    </source>
</evidence>
<dbReference type="InterPro" id="IPR025635">
    <property type="entry name" value="DUF4293"/>
</dbReference>